<dbReference type="Pfam" id="PF13302">
    <property type="entry name" value="Acetyltransf_3"/>
    <property type="match status" value="1"/>
</dbReference>
<dbReference type="GO" id="GO:0016747">
    <property type="term" value="F:acyltransferase activity, transferring groups other than amino-acyl groups"/>
    <property type="evidence" value="ECO:0007669"/>
    <property type="project" value="InterPro"/>
</dbReference>
<dbReference type="InterPro" id="IPR000182">
    <property type="entry name" value="GNAT_dom"/>
</dbReference>
<protein>
    <recommendedName>
        <fullName evidence="2">N-acetyltransferase domain-containing protein</fullName>
    </recommendedName>
</protein>
<evidence type="ECO:0000313" key="3">
    <source>
        <dbReference type="EMBL" id="SAM83068.1"/>
    </source>
</evidence>
<name>A0A1K0GSB6_9BASI</name>
<proteinExistence type="predicted"/>
<evidence type="ECO:0000256" key="1">
    <source>
        <dbReference type="SAM" id="MobiDB-lite"/>
    </source>
</evidence>
<evidence type="ECO:0000259" key="2">
    <source>
        <dbReference type="Pfam" id="PF13302"/>
    </source>
</evidence>
<dbReference type="SUPFAM" id="SSF55729">
    <property type="entry name" value="Acyl-CoA N-acyltransferases (Nat)"/>
    <property type="match status" value="1"/>
</dbReference>
<gene>
    <name evidence="3" type="ORF">UBRO_03618</name>
</gene>
<sequence>MSTDPASLSIDAEADGQDWPSFVLPSNSSPGIPLAGTNSNASHSANLSISSPRSPLAAESKRKSTRVANLLALTELRKATWARIYASGLSTGDADITTSRVPTWKQFDAVMIKCHRFIAVNPRDNRTMGWIACFYPYPQLEPFYSEDEAVSDVGLAEEEDVRQGRVVELQVMVAETERGRGVGTFLVKAVLASLETDWRYSMVQASCFPENEAFRKLLEWCEFQSVSTRSKVVKMIDGPRKGDWRDLVTFEFKLPPIPPSKRQQQQPPQPLQQEHPLWTAPVINLTIDPNALFKRPRFG</sequence>
<feature type="region of interest" description="Disordered" evidence="1">
    <location>
        <begin position="1"/>
        <end position="61"/>
    </location>
</feature>
<feature type="compositionally biased region" description="Polar residues" evidence="1">
    <location>
        <begin position="24"/>
        <end position="53"/>
    </location>
</feature>
<dbReference type="InterPro" id="IPR016181">
    <property type="entry name" value="Acyl_CoA_acyltransferase"/>
</dbReference>
<dbReference type="Gene3D" id="3.40.630.30">
    <property type="match status" value="1"/>
</dbReference>
<dbReference type="Proteomes" id="UP000179920">
    <property type="component" value="Chromosome IX"/>
</dbReference>
<evidence type="ECO:0000313" key="4">
    <source>
        <dbReference type="Proteomes" id="UP000179920"/>
    </source>
</evidence>
<accession>A0A1K0GSB6</accession>
<feature type="domain" description="N-acetyltransferase" evidence="2">
    <location>
        <begin position="100"/>
        <end position="224"/>
    </location>
</feature>
<organism evidence="3 4">
    <name type="scientific">Ustilago bromivora</name>
    <dbReference type="NCBI Taxonomy" id="307758"/>
    <lineage>
        <taxon>Eukaryota</taxon>
        <taxon>Fungi</taxon>
        <taxon>Dikarya</taxon>
        <taxon>Basidiomycota</taxon>
        <taxon>Ustilaginomycotina</taxon>
        <taxon>Ustilaginomycetes</taxon>
        <taxon>Ustilaginales</taxon>
        <taxon>Ustilaginaceae</taxon>
        <taxon>Ustilago</taxon>
    </lineage>
</organism>
<dbReference type="EMBL" id="LT558125">
    <property type="protein sequence ID" value="SAM83068.1"/>
    <property type="molecule type" value="Genomic_DNA"/>
</dbReference>
<dbReference type="OrthoDB" id="2545846at2759"/>
<reference evidence="4" key="1">
    <citation type="submission" date="2016-04" db="EMBL/GenBank/DDBJ databases">
        <authorList>
            <person name="Guldener U."/>
            <person name="Guldener U."/>
        </authorList>
    </citation>
    <scope>NUCLEOTIDE SEQUENCE [LARGE SCALE GENOMIC DNA]</scope>
    <source>
        <strain evidence="4">UB2112</strain>
    </source>
</reference>
<dbReference type="AlphaFoldDB" id="A0A1K0GSB6"/>